<reference evidence="8 9" key="1">
    <citation type="journal article" date="2019" name="Nat. Ecol. Evol.">
        <title>Megaphylogeny resolves global patterns of mushroom evolution.</title>
        <authorList>
            <person name="Varga T."/>
            <person name="Krizsan K."/>
            <person name="Foldi C."/>
            <person name="Dima B."/>
            <person name="Sanchez-Garcia M."/>
            <person name="Sanchez-Ramirez S."/>
            <person name="Szollosi G.J."/>
            <person name="Szarkandi J.G."/>
            <person name="Papp V."/>
            <person name="Albert L."/>
            <person name="Andreopoulos W."/>
            <person name="Angelini C."/>
            <person name="Antonin V."/>
            <person name="Barry K.W."/>
            <person name="Bougher N.L."/>
            <person name="Buchanan P."/>
            <person name="Buyck B."/>
            <person name="Bense V."/>
            <person name="Catcheside P."/>
            <person name="Chovatia M."/>
            <person name="Cooper J."/>
            <person name="Damon W."/>
            <person name="Desjardin D."/>
            <person name="Finy P."/>
            <person name="Geml J."/>
            <person name="Haridas S."/>
            <person name="Hughes K."/>
            <person name="Justo A."/>
            <person name="Karasinski D."/>
            <person name="Kautmanova I."/>
            <person name="Kiss B."/>
            <person name="Kocsube S."/>
            <person name="Kotiranta H."/>
            <person name="LaButti K.M."/>
            <person name="Lechner B.E."/>
            <person name="Liimatainen K."/>
            <person name="Lipzen A."/>
            <person name="Lukacs Z."/>
            <person name="Mihaltcheva S."/>
            <person name="Morgado L.N."/>
            <person name="Niskanen T."/>
            <person name="Noordeloos M.E."/>
            <person name="Ohm R.A."/>
            <person name="Ortiz-Santana B."/>
            <person name="Ovrebo C."/>
            <person name="Racz N."/>
            <person name="Riley R."/>
            <person name="Savchenko A."/>
            <person name="Shiryaev A."/>
            <person name="Soop K."/>
            <person name="Spirin V."/>
            <person name="Szebenyi C."/>
            <person name="Tomsovsky M."/>
            <person name="Tulloss R.E."/>
            <person name="Uehling J."/>
            <person name="Grigoriev I.V."/>
            <person name="Vagvolgyi C."/>
            <person name="Papp T."/>
            <person name="Martin F.M."/>
            <person name="Miettinen O."/>
            <person name="Hibbett D.S."/>
            <person name="Nagy L.G."/>
        </authorList>
    </citation>
    <scope>NUCLEOTIDE SEQUENCE [LARGE SCALE GENOMIC DNA]</scope>
    <source>
        <strain evidence="8 9">CBS 121175</strain>
    </source>
</reference>
<feature type="binding site" evidence="6">
    <location>
        <position position="60"/>
    </location>
    <ligand>
        <name>substrate</name>
    </ligand>
</feature>
<dbReference type="Gene3D" id="3.40.50.10420">
    <property type="entry name" value="NagB/RpiA/CoA transferase-like"/>
    <property type="match status" value="1"/>
</dbReference>
<dbReference type="GO" id="GO:0035999">
    <property type="term" value="P:tetrahydrofolate interconversion"/>
    <property type="evidence" value="ECO:0007669"/>
    <property type="project" value="TreeGrafter"/>
</dbReference>
<organism evidence="8 9">
    <name type="scientific">Coprinopsis marcescibilis</name>
    <name type="common">Agaric fungus</name>
    <name type="synonym">Psathyrella marcescibilis</name>
    <dbReference type="NCBI Taxonomy" id="230819"/>
    <lineage>
        <taxon>Eukaryota</taxon>
        <taxon>Fungi</taxon>
        <taxon>Dikarya</taxon>
        <taxon>Basidiomycota</taxon>
        <taxon>Agaricomycotina</taxon>
        <taxon>Agaricomycetes</taxon>
        <taxon>Agaricomycetidae</taxon>
        <taxon>Agaricales</taxon>
        <taxon>Agaricineae</taxon>
        <taxon>Psathyrellaceae</taxon>
        <taxon>Coprinopsis</taxon>
    </lineage>
</organism>
<dbReference type="EC" id="6.3.3.2" evidence="5 7"/>
<sequence>MTTSALQTSLRAQKRSLRKTISAALGNIPITSIDAQSKAITDKICSLTIFKRAKAVSCYLSMPSGEVTTSSLSTSIITHSGKRLFVPKILNKDGIMDFFEIFNENDLATLPSGTWGIKEPDSQWEGKSRTTALSADSHILDLILLPGVAFDRSWSRLGHGKGYYDRFISTYTSSKGRPLLVGLALREQLLDAGSVPTGELDWKMDIIVTPDEILVNPSLEGAGAENPLTAQFSDSS</sequence>
<feature type="binding site" evidence="6">
    <location>
        <position position="66"/>
    </location>
    <ligand>
        <name>substrate</name>
    </ligand>
</feature>
<evidence type="ECO:0000313" key="9">
    <source>
        <dbReference type="Proteomes" id="UP000307440"/>
    </source>
</evidence>
<dbReference type="SUPFAM" id="SSF100950">
    <property type="entry name" value="NagB/RpiA/CoA transferase-like"/>
    <property type="match status" value="1"/>
</dbReference>
<keyword evidence="2 6" id="KW-0547">Nucleotide-binding</keyword>
<comment type="cofactor">
    <cofactor evidence="7">
        <name>Mg(2+)</name>
        <dbReference type="ChEBI" id="CHEBI:18420"/>
    </cofactor>
</comment>
<comment type="catalytic activity">
    <reaction evidence="4 7">
        <text>(6S)-5-formyl-5,6,7,8-tetrahydrofolate + ATP = (6R)-5,10-methenyltetrahydrofolate + ADP + phosphate</text>
        <dbReference type="Rhea" id="RHEA:10488"/>
        <dbReference type="ChEBI" id="CHEBI:30616"/>
        <dbReference type="ChEBI" id="CHEBI:43474"/>
        <dbReference type="ChEBI" id="CHEBI:57455"/>
        <dbReference type="ChEBI" id="CHEBI:57457"/>
        <dbReference type="ChEBI" id="CHEBI:456216"/>
        <dbReference type="EC" id="6.3.3.2"/>
    </reaction>
</comment>
<keyword evidence="3 6" id="KW-0067">ATP-binding</keyword>
<keyword evidence="8" id="KW-0436">Ligase</keyword>
<proteinExistence type="inferred from homology"/>
<keyword evidence="7" id="KW-0479">Metal-binding</keyword>
<dbReference type="GO" id="GO:0009396">
    <property type="term" value="P:folic acid-containing compound biosynthetic process"/>
    <property type="evidence" value="ECO:0007669"/>
    <property type="project" value="TreeGrafter"/>
</dbReference>
<dbReference type="EMBL" id="ML210257">
    <property type="protein sequence ID" value="TFK21827.1"/>
    <property type="molecule type" value="Genomic_DNA"/>
</dbReference>
<evidence type="ECO:0000256" key="7">
    <source>
        <dbReference type="RuleBase" id="RU361279"/>
    </source>
</evidence>
<keyword evidence="9" id="KW-1185">Reference proteome</keyword>
<dbReference type="GO" id="GO:0005524">
    <property type="term" value="F:ATP binding"/>
    <property type="evidence" value="ECO:0007669"/>
    <property type="project" value="UniProtKB-KW"/>
</dbReference>
<name>A0A5C3KP07_COPMA</name>
<evidence type="ECO:0000256" key="3">
    <source>
        <dbReference type="ARBA" id="ARBA00022840"/>
    </source>
</evidence>
<evidence type="ECO:0000256" key="5">
    <source>
        <dbReference type="ARBA" id="ARBA00038966"/>
    </source>
</evidence>
<dbReference type="GO" id="GO:0005739">
    <property type="term" value="C:mitochondrion"/>
    <property type="evidence" value="ECO:0007669"/>
    <property type="project" value="TreeGrafter"/>
</dbReference>
<dbReference type="PANTHER" id="PTHR23407">
    <property type="entry name" value="ATPASE INHIBITOR/5-FORMYLTETRAHYDROFOLATE CYCLO-LIGASE"/>
    <property type="match status" value="1"/>
</dbReference>
<dbReference type="PANTHER" id="PTHR23407:SF1">
    <property type="entry name" value="5-FORMYLTETRAHYDROFOLATE CYCLO-LIGASE"/>
    <property type="match status" value="1"/>
</dbReference>
<dbReference type="InterPro" id="IPR037171">
    <property type="entry name" value="NagB/RpiA_transferase-like"/>
</dbReference>
<dbReference type="Proteomes" id="UP000307440">
    <property type="component" value="Unassembled WGS sequence"/>
</dbReference>
<dbReference type="InterPro" id="IPR024185">
    <property type="entry name" value="FTHF_cligase-like_sf"/>
</dbReference>
<evidence type="ECO:0000256" key="1">
    <source>
        <dbReference type="ARBA" id="ARBA00010638"/>
    </source>
</evidence>
<dbReference type="GO" id="GO:0030272">
    <property type="term" value="F:5-formyltetrahydrofolate cyclo-ligase activity"/>
    <property type="evidence" value="ECO:0007669"/>
    <property type="project" value="UniProtKB-EC"/>
</dbReference>
<evidence type="ECO:0000256" key="4">
    <source>
        <dbReference type="ARBA" id="ARBA00036539"/>
    </source>
</evidence>
<dbReference type="InterPro" id="IPR002698">
    <property type="entry name" value="FTHF_cligase"/>
</dbReference>
<dbReference type="AlphaFoldDB" id="A0A5C3KP07"/>
<gene>
    <name evidence="8" type="ORF">FA15DRAFT_597226</name>
</gene>
<dbReference type="STRING" id="230819.A0A5C3KP07"/>
<keyword evidence="7" id="KW-0460">Magnesium</keyword>
<dbReference type="GO" id="GO:0046872">
    <property type="term" value="F:metal ion binding"/>
    <property type="evidence" value="ECO:0007669"/>
    <property type="project" value="UniProtKB-KW"/>
</dbReference>
<feature type="binding site" evidence="6">
    <location>
        <begin position="14"/>
        <end position="18"/>
    </location>
    <ligand>
        <name>ATP</name>
        <dbReference type="ChEBI" id="CHEBI:30616"/>
    </ligand>
</feature>
<dbReference type="PIRSF" id="PIRSF006806">
    <property type="entry name" value="FTHF_cligase"/>
    <property type="match status" value="1"/>
</dbReference>
<evidence type="ECO:0000256" key="2">
    <source>
        <dbReference type="ARBA" id="ARBA00022741"/>
    </source>
</evidence>
<protein>
    <recommendedName>
        <fullName evidence="5 7">5-formyltetrahydrofolate cyclo-ligase</fullName>
        <ecNumber evidence="5 7">6.3.3.2</ecNumber>
    </recommendedName>
</protein>
<feature type="binding site" evidence="6">
    <location>
        <begin position="156"/>
        <end position="164"/>
    </location>
    <ligand>
        <name>ATP</name>
        <dbReference type="ChEBI" id="CHEBI:30616"/>
    </ligand>
</feature>
<evidence type="ECO:0000256" key="6">
    <source>
        <dbReference type="PIRSR" id="PIRSR006806-1"/>
    </source>
</evidence>
<comment type="similarity">
    <text evidence="1 7">Belongs to the 5-formyltetrahydrofolate cyclo-ligase family.</text>
</comment>
<accession>A0A5C3KP07</accession>
<dbReference type="Pfam" id="PF01812">
    <property type="entry name" value="5-FTHF_cyc-lig"/>
    <property type="match status" value="1"/>
</dbReference>
<evidence type="ECO:0000313" key="8">
    <source>
        <dbReference type="EMBL" id="TFK21827.1"/>
    </source>
</evidence>
<dbReference type="OrthoDB" id="2015992at2759"/>
<dbReference type="NCBIfam" id="TIGR02727">
    <property type="entry name" value="MTHFS_bact"/>
    <property type="match status" value="1"/>
</dbReference>